<dbReference type="Gene3D" id="3.40.1350.10">
    <property type="match status" value="1"/>
</dbReference>
<evidence type="ECO:0000259" key="2">
    <source>
        <dbReference type="Pfam" id="PF08722"/>
    </source>
</evidence>
<sequence>MAAKKNLISEATFLKWIKEGRGSGQNEEYRPWLTVRDVPSLGRVHRVFGHKSRRTHHLLSDLELSVFLLLEWFPDVTQIREQFPLDRTLTKQLAADAGIKHPAQNGFDHFMSSDFLVDSSNEETPRFVFQAKYASALDDERTVEKLELERRYWVEKGVPWYLITDHQIPKEVSKNLNWLYPAGRSEEDDELASEQIEFYQHQFTQNPNQTIISLCKRLDTSYGLNAGESLYEVRRLLAKRYFEFDIFTPVTKLKVGDLRASDLGFIKEAYRVSNQ</sequence>
<dbReference type="OrthoDB" id="5291587at2"/>
<keyword evidence="3" id="KW-0378">Hydrolase</keyword>
<dbReference type="AlphaFoldDB" id="A0A432ZT41"/>
<reference evidence="3 4" key="1">
    <citation type="journal article" date="2011" name="Front. Microbiol.">
        <title>Genomic signatures of strain selection and enhancement in Bacillus atrophaeus var. globigii, a historical biowarfare simulant.</title>
        <authorList>
            <person name="Gibbons H.S."/>
            <person name="Broomall S.M."/>
            <person name="McNew L.A."/>
            <person name="Daligault H."/>
            <person name="Chapman C."/>
            <person name="Bruce D."/>
            <person name="Karavis M."/>
            <person name="Krepps M."/>
            <person name="McGregor P.A."/>
            <person name="Hong C."/>
            <person name="Park K.H."/>
            <person name="Akmal A."/>
            <person name="Feldman A."/>
            <person name="Lin J.S."/>
            <person name="Chang W.E."/>
            <person name="Higgs B.W."/>
            <person name="Demirev P."/>
            <person name="Lindquist J."/>
            <person name="Liem A."/>
            <person name="Fochler E."/>
            <person name="Read T.D."/>
            <person name="Tapia R."/>
            <person name="Johnson S."/>
            <person name="Bishop-Lilly K.A."/>
            <person name="Detter C."/>
            <person name="Han C."/>
            <person name="Sozhamannan S."/>
            <person name="Rosenzweig C.N."/>
            <person name="Skowronski E.W."/>
        </authorList>
    </citation>
    <scope>NUCLEOTIDE SEQUENCE [LARGE SCALE GENOMIC DNA]</scope>
    <source>
        <strain evidence="3 4">CC-PW-9</strain>
    </source>
</reference>
<dbReference type="Proteomes" id="UP000287996">
    <property type="component" value="Unassembled WGS sequence"/>
</dbReference>
<dbReference type="SUPFAM" id="SSF46785">
    <property type="entry name" value="Winged helix' DNA-binding domain"/>
    <property type="match status" value="1"/>
</dbReference>
<dbReference type="Pfam" id="PF08721">
    <property type="entry name" value="Tn7_Tnp_TnsA_C"/>
    <property type="match status" value="1"/>
</dbReference>
<dbReference type="GO" id="GO:0004519">
    <property type="term" value="F:endonuclease activity"/>
    <property type="evidence" value="ECO:0007669"/>
    <property type="project" value="UniProtKB-KW"/>
</dbReference>
<evidence type="ECO:0000259" key="1">
    <source>
        <dbReference type="Pfam" id="PF08721"/>
    </source>
</evidence>
<dbReference type="InterPro" id="IPR011856">
    <property type="entry name" value="tRNA_endonuc-like_dom_sf"/>
</dbReference>
<dbReference type="InterPro" id="IPR014832">
    <property type="entry name" value="TnsA_C"/>
</dbReference>
<dbReference type="GO" id="GO:0003676">
    <property type="term" value="F:nucleic acid binding"/>
    <property type="evidence" value="ECO:0007669"/>
    <property type="project" value="InterPro"/>
</dbReference>
<proteinExistence type="predicted"/>
<accession>A0A432ZT41</accession>
<dbReference type="EMBL" id="PIQH01000002">
    <property type="protein sequence ID" value="RUO80956.1"/>
    <property type="molecule type" value="Genomic_DNA"/>
</dbReference>
<evidence type="ECO:0000313" key="3">
    <source>
        <dbReference type="EMBL" id="RUO80956.1"/>
    </source>
</evidence>
<comment type="caution">
    <text evidence="3">The sequence shown here is derived from an EMBL/GenBank/DDBJ whole genome shotgun (WGS) entry which is preliminary data.</text>
</comment>
<dbReference type="Gene3D" id="1.10.10.10">
    <property type="entry name" value="Winged helix-like DNA-binding domain superfamily/Winged helix DNA-binding domain"/>
    <property type="match status" value="1"/>
</dbReference>
<dbReference type="RefSeq" id="WP_126840962.1">
    <property type="nucleotide sequence ID" value="NZ_PIQH01000002.1"/>
</dbReference>
<keyword evidence="4" id="KW-1185">Reference proteome</keyword>
<keyword evidence="3" id="KW-0255">Endonuclease</keyword>
<dbReference type="InterPro" id="IPR014833">
    <property type="entry name" value="TnsA_N"/>
</dbReference>
<gene>
    <name evidence="3" type="ORF">CWI84_02250</name>
</gene>
<dbReference type="InterPro" id="IPR011335">
    <property type="entry name" value="Restrct_endonuc-II-like"/>
</dbReference>
<name>A0A432ZT41_9GAMM</name>
<evidence type="ECO:0000313" key="4">
    <source>
        <dbReference type="Proteomes" id="UP000287996"/>
    </source>
</evidence>
<feature type="domain" description="TnsA endonuclease C-terminal" evidence="1">
    <location>
        <begin position="167"/>
        <end position="246"/>
    </location>
</feature>
<dbReference type="InterPro" id="IPR036390">
    <property type="entry name" value="WH_DNA-bd_sf"/>
</dbReference>
<dbReference type="SUPFAM" id="SSF52980">
    <property type="entry name" value="Restriction endonuclease-like"/>
    <property type="match status" value="1"/>
</dbReference>
<dbReference type="Pfam" id="PF08722">
    <property type="entry name" value="Tn7_TnsA-like_N"/>
    <property type="match status" value="1"/>
</dbReference>
<keyword evidence="3" id="KW-0540">Nuclease</keyword>
<organism evidence="3 4">
    <name type="scientific">Idiomarina tyrosinivorans</name>
    <dbReference type="NCBI Taxonomy" id="1445662"/>
    <lineage>
        <taxon>Bacteria</taxon>
        <taxon>Pseudomonadati</taxon>
        <taxon>Pseudomonadota</taxon>
        <taxon>Gammaproteobacteria</taxon>
        <taxon>Alteromonadales</taxon>
        <taxon>Idiomarinaceae</taxon>
        <taxon>Idiomarina</taxon>
    </lineage>
</organism>
<protein>
    <submittedName>
        <fullName evidence="3">Heteromeric transposase endonuclease subunit TnsA</fullName>
    </submittedName>
</protein>
<feature type="domain" description="TnsA endonuclease N-terminal" evidence="2">
    <location>
        <begin position="74"/>
        <end position="165"/>
    </location>
</feature>
<dbReference type="InterPro" id="IPR036388">
    <property type="entry name" value="WH-like_DNA-bd_sf"/>
</dbReference>
<dbReference type="CDD" id="cd22362">
    <property type="entry name" value="TnsA_endonuclease-like"/>
    <property type="match status" value="1"/>
</dbReference>